<evidence type="ECO:0000313" key="8">
    <source>
        <dbReference type="Proteomes" id="UP001589698"/>
    </source>
</evidence>
<sequence>MSHTTRTATALLAAAGLAGVAIASGPAGATTTDAAAAVDATVSAAQPNANAGTATTLSVDGRSGRVQQAYLRFTVPNVVAGETVGALTLRLRPSVSSATGVTVYRAGNGWTEGALTWSNRPATTARLGASDALVDGTTEVIALDPTKVTPGEVLSLRVETTAKKTLTFASSESKTSAARPTLRLNAAATDTPTKSPTSTTTSSPTASPTTSSPTASPTTSTPTATPTVTPTVTPTATPTVSPTATPTVAPTATPTPVPSSSWPPAAPVMPKVVGMSAPANLWPQRIQEVGANGVKARRIFADLSSSGTSQLSLIRQTIADGMMPVISYKVPDPAALANGSYDAWLATLRTQLVGLGAPVTATFWHEPNGDMDPAVFRAASLKFFNAVDAPSIAVGPILNGWLLDRRVSDFAAFTDATLLNKWEFVAVDSYQNGTATNPGDLLPARAIPLLASWMDSVGHPNTPIGLGEYNGFTAEAIAQAGESILSTPELWFGLAWNSTAGAYAPLVGDRITAFQRTKADSRAAR</sequence>
<keyword evidence="2" id="KW-0964">Secreted</keyword>
<dbReference type="Proteomes" id="UP001589698">
    <property type="component" value="Unassembled WGS sequence"/>
</dbReference>
<dbReference type="InterPro" id="IPR055372">
    <property type="entry name" value="CBM96"/>
</dbReference>
<dbReference type="Gene3D" id="3.20.20.80">
    <property type="entry name" value="Glycosidases"/>
    <property type="match status" value="1"/>
</dbReference>
<feature type="domain" description="Carbohydrate-binding module family 96" evidence="6">
    <location>
        <begin position="32"/>
        <end position="183"/>
    </location>
</feature>
<feature type="chain" id="PRO_5047027257" evidence="5">
    <location>
        <begin position="30"/>
        <end position="525"/>
    </location>
</feature>
<feature type="compositionally biased region" description="Low complexity" evidence="4">
    <location>
        <begin position="186"/>
        <end position="263"/>
    </location>
</feature>
<organism evidence="7 8">
    <name type="scientific">Nocardioides zeicaulis</name>
    <dbReference type="NCBI Taxonomy" id="1776857"/>
    <lineage>
        <taxon>Bacteria</taxon>
        <taxon>Bacillati</taxon>
        <taxon>Actinomycetota</taxon>
        <taxon>Actinomycetes</taxon>
        <taxon>Propionibacteriales</taxon>
        <taxon>Nocardioidaceae</taxon>
        <taxon>Nocardioides</taxon>
    </lineage>
</organism>
<reference evidence="7 8" key="1">
    <citation type="submission" date="2024-09" db="EMBL/GenBank/DDBJ databases">
        <authorList>
            <person name="Sun Q."/>
            <person name="Mori K."/>
        </authorList>
    </citation>
    <scope>NUCLEOTIDE SEQUENCE [LARGE SCALE GENOMIC DNA]</scope>
    <source>
        <strain evidence="7 8">CCM 8654</strain>
    </source>
</reference>
<dbReference type="NCBIfam" id="NF033679">
    <property type="entry name" value="DNRLRE_dom"/>
    <property type="match status" value="1"/>
</dbReference>
<keyword evidence="3 5" id="KW-0732">Signal</keyword>
<proteinExistence type="predicted"/>
<feature type="compositionally biased region" description="Polar residues" evidence="4">
    <location>
        <begin position="168"/>
        <end position="178"/>
    </location>
</feature>
<keyword evidence="8" id="KW-1185">Reference proteome</keyword>
<accession>A0ABV6DY62</accession>
<evidence type="ECO:0000313" key="7">
    <source>
        <dbReference type="EMBL" id="MFC0221676.1"/>
    </source>
</evidence>
<evidence type="ECO:0000256" key="5">
    <source>
        <dbReference type="SAM" id="SignalP"/>
    </source>
</evidence>
<protein>
    <submittedName>
        <fullName evidence="7">DNRLRE domain-containing protein</fullName>
    </submittedName>
</protein>
<gene>
    <name evidence="7" type="ORF">ACFFJG_04210</name>
</gene>
<evidence type="ECO:0000256" key="1">
    <source>
        <dbReference type="ARBA" id="ARBA00004613"/>
    </source>
</evidence>
<comment type="subcellular location">
    <subcellularLocation>
        <location evidence="1">Secreted</location>
    </subcellularLocation>
</comment>
<name>A0ABV6DY62_9ACTN</name>
<feature type="region of interest" description="Disordered" evidence="4">
    <location>
        <begin position="168"/>
        <end position="263"/>
    </location>
</feature>
<comment type="caution">
    <text evidence="7">The sequence shown here is derived from an EMBL/GenBank/DDBJ whole genome shotgun (WGS) entry which is preliminary data.</text>
</comment>
<dbReference type="InterPro" id="IPR017853">
    <property type="entry name" value="GH"/>
</dbReference>
<dbReference type="EMBL" id="JBHLXH010000001">
    <property type="protein sequence ID" value="MFC0221676.1"/>
    <property type="molecule type" value="Genomic_DNA"/>
</dbReference>
<evidence type="ECO:0000256" key="4">
    <source>
        <dbReference type="SAM" id="MobiDB-lite"/>
    </source>
</evidence>
<evidence type="ECO:0000256" key="2">
    <source>
        <dbReference type="ARBA" id="ARBA00022525"/>
    </source>
</evidence>
<feature type="signal peptide" evidence="5">
    <location>
        <begin position="1"/>
        <end position="29"/>
    </location>
</feature>
<dbReference type="Pfam" id="PF24517">
    <property type="entry name" value="CBM96"/>
    <property type="match status" value="1"/>
</dbReference>
<dbReference type="RefSeq" id="WP_378517350.1">
    <property type="nucleotide sequence ID" value="NZ_JBHLXH010000001.1"/>
</dbReference>
<dbReference type="SUPFAM" id="SSF51445">
    <property type="entry name" value="(Trans)glycosidases"/>
    <property type="match status" value="1"/>
</dbReference>
<evidence type="ECO:0000259" key="6">
    <source>
        <dbReference type="Pfam" id="PF24517"/>
    </source>
</evidence>
<evidence type="ECO:0000256" key="3">
    <source>
        <dbReference type="ARBA" id="ARBA00022729"/>
    </source>
</evidence>